<comment type="caution">
    <text evidence="7">The sequence shown here is derived from an EMBL/GenBank/DDBJ whole genome shotgun (WGS) entry which is preliminary data.</text>
</comment>
<dbReference type="Gene3D" id="1.10.287.370">
    <property type="match status" value="1"/>
</dbReference>
<keyword evidence="6" id="KW-0175">Coiled coil</keyword>
<dbReference type="Proteomes" id="UP001328107">
    <property type="component" value="Unassembled WGS sequence"/>
</dbReference>
<sequence>ESCQMAEALKTQFEEEVAKMKQLEKDREKYINSRQQLESQLTENSLVKEEMDLLDEDATVYKLIGAALVKQDLAEARANVEKRIEYINNEMKRVEDAISDFGIKQNAQKDKLMILQEKFKKAFAAPE</sequence>
<comment type="function">
    <text evidence="4">Binds specifically to cytosolic chaperonin (c-CPN) and transfers target proteins to it. Binds to nascent polypeptide chain and promotes folding in an environment in which there are many competing pathways for nonnative proteins. Required for positioning of the mitotic spindle.</text>
</comment>
<dbReference type="EMBL" id="BTRK01000003">
    <property type="protein sequence ID" value="GMR41795.1"/>
    <property type="molecule type" value="Genomic_DNA"/>
</dbReference>
<evidence type="ECO:0000256" key="6">
    <source>
        <dbReference type="SAM" id="Coils"/>
    </source>
</evidence>
<feature type="coiled-coil region" evidence="6">
    <location>
        <begin position="70"/>
        <end position="97"/>
    </location>
</feature>
<proteinExistence type="inferred from homology"/>
<feature type="non-terminal residue" evidence="7">
    <location>
        <position position="1"/>
    </location>
</feature>
<dbReference type="InterPro" id="IPR009053">
    <property type="entry name" value="Prefoldin"/>
</dbReference>
<dbReference type="GO" id="GO:0051087">
    <property type="term" value="F:protein-folding chaperone binding"/>
    <property type="evidence" value="ECO:0007669"/>
    <property type="project" value="TreeGrafter"/>
</dbReference>
<dbReference type="PANTHER" id="PTHR21431:SF0">
    <property type="entry name" value="PREFOLDIN SUBUNIT 6"/>
    <property type="match status" value="1"/>
</dbReference>
<comment type="subunit">
    <text evidence="2">Heterohexamer of two PFD-alpha type and four PFD-beta type subunits.</text>
</comment>
<comment type="similarity">
    <text evidence="1">Belongs to the prefoldin subunit beta family.</text>
</comment>
<dbReference type="PANTHER" id="PTHR21431">
    <property type="entry name" value="PREFOLDIN SUBUNIT 6"/>
    <property type="match status" value="1"/>
</dbReference>
<gene>
    <name evidence="7" type="ORF">PMAYCL1PPCAC_11990</name>
</gene>
<dbReference type="GO" id="GO:0051131">
    <property type="term" value="P:chaperone-mediated protein complex assembly"/>
    <property type="evidence" value="ECO:0007669"/>
    <property type="project" value="TreeGrafter"/>
</dbReference>
<reference evidence="8" key="1">
    <citation type="submission" date="2022-10" db="EMBL/GenBank/DDBJ databases">
        <title>Genome assembly of Pristionchus species.</title>
        <authorList>
            <person name="Yoshida K."/>
            <person name="Sommer R.J."/>
        </authorList>
    </citation>
    <scope>NUCLEOTIDE SEQUENCE [LARGE SCALE GENOMIC DNA]</scope>
    <source>
        <strain evidence="8">RS5460</strain>
    </source>
</reference>
<dbReference type="AlphaFoldDB" id="A0AAN5CDX3"/>
<dbReference type="GO" id="GO:0016272">
    <property type="term" value="C:prefoldin complex"/>
    <property type="evidence" value="ECO:0007669"/>
    <property type="project" value="InterPro"/>
</dbReference>
<name>A0AAN5CDX3_9BILA</name>
<keyword evidence="8" id="KW-1185">Reference proteome</keyword>
<evidence type="ECO:0000313" key="8">
    <source>
        <dbReference type="Proteomes" id="UP001328107"/>
    </source>
</evidence>
<dbReference type="CDD" id="cd23161">
    <property type="entry name" value="Prefoldin_6"/>
    <property type="match status" value="1"/>
</dbReference>
<evidence type="ECO:0000256" key="3">
    <source>
        <dbReference type="ARBA" id="ARBA00023186"/>
    </source>
</evidence>
<accession>A0AAN5CDX3</accession>
<feature type="non-terminal residue" evidence="7">
    <location>
        <position position="127"/>
    </location>
</feature>
<dbReference type="GO" id="GO:0005737">
    <property type="term" value="C:cytoplasm"/>
    <property type="evidence" value="ECO:0007669"/>
    <property type="project" value="TreeGrafter"/>
</dbReference>
<feature type="coiled-coil region" evidence="6">
    <location>
        <begin position="3"/>
        <end position="40"/>
    </location>
</feature>
<dbReference type="FunFam" id="1.10.287.370:FF:000003">
    <property type="entry name" value="Prefoldin subunit 6"/>
    <property type="match status" value="1"/>
</dbReference>
<organism evidence="7 8">
    <name type="scientific">Pristionchus mayeri</name>
    <dbReference type="NCBI Taxonomy" id="1317129"/>
    <lineage>
        <taxon>Eukaryota</taxon>
        <taxon>Metazoa</taxon>
        <taxon>Ecdysozoa</taxon>
        <taxon>Nematoda</taxon>
        <taxon>Chromadorea</taxon>
        <taxon>Rhabditida</taxon>
        <taxon>Rhabditina</taxon>
        <taxon>Diplogasteromorpha</taxon>
        <taxon>Diplogasteroidea</taxon>
        <taxon>Neodiplogasteridae</taxon>
        <taxon>Pristionchus</taxon>
    </lineage>
</organism>
<dbReference type="GO" id="GO:0006457">
    <property type="term" value="P:protein folding"/>
    <property type="evidence" value="ECO:0007669"/>
    <property type="project" value="InterPro"/>
</dbReference>
<dbReference type="GO" id="GO:0051082">
    <property type="term" value="F:unfolded protein binding"/>
    <property type="evidence" value="ECO:0007669"/>
    <property type="project" value="InterPro"/>
</dbReference>
<keyword evidence="3" id="KW-0143">Chaperone</keyword>
<dbReference type="SUPFAM" id="SSF46579">
    <property type="entry name" value="Prefoldin"/>
    <property type="match status" value="1"/>
</dbReference>
<dbReference type="Pfam" id="PF01920">
    <property type="entry name" value="Prefoldin_2"/>
    <property type="match status" value="1"/>
</dbReference>
<dbReference type="InterPro" id="IPR002777">
    <property type="entry name" value="PFD_beta-like"/>
</dbReference>
<evidence type="ECO:0000256" key="1">
    <source>
        <dbReference type="ARBA" id="ARBA00008045"/>
    </source>
</evidence>
<evidence type="ECO:0000313" key="7">
    <source>
        <dbReference type="EMBL" id="GMR41795.1"/>
    </source>
</evidence>
<evidence type="ECO:0000256" key="5">
    <source>
        <dbReference type="ARBA" id="ARBA00072592"/>
    </source>
</evidence>
<evidence type="ECO:0000256" key="2">
    <source>
        <dbReference type="ARBA" id="ARBA00011695"/>
    </source>
</evidence>
<evidence type="ECO:0000256" key="4">
    <source>
        <dbReference type="ARBA" id="ARBA00058726"/>
    </source>
</evidence>
<protein>
    <recommendedName>
        <fullName evidence="5">Probable prefoldin subunit 6</fullName>
    </recommendedName>
</protein>